<reference evidence="3" key="1">
    <citation type="submission" date="2010-02" db="EMBL/GenBank/DDBJ databases">
        <title>Complete sequence of Desulfurivibrio alkaliphilus AHT2.</title>
        <authorList>
            <consortium name="US DOE Joint Genome Institute"/>
            <person name="Pitluck S."/>
            <person name="Chertkov O."/>
            <person name="Detter J.C."/>
            <person name="Han C."/>
            <person name="Tapia R."/>
            <person name="Larimer F."/>
            <person name="Land M."/>
            <person name="Hauser L."/>
            <person name="Kyrpides N."/>
            <person name="Mikhailova N."/>
            <person name="Sorokin D.Y."/>
            <person name="Muyzer G."/>
            <person name="Woyke T."/>
        </authorList>
    </citation>
    <scope>NUCLEOTIDE SEQUENCE [LARGE SCALE GENOMIC DNA]</scope>
    <source>
        <strain evidence="3">DSM 19089 / UNIQEM U267 / AHT2</strain>
    </source>
</reference>
<dbReference type="OrthoDB" id="9813383at2"/>
<dbReference type="HOGENOM" id="CLU_054974_3_2_7"/>
<dbReference type="PANTHER" id="PTHR42695:SF5">
    <property type="entry name" value="GLUTAMINE AMIDOTRANSFERASE YLR126C-RELATED"/>
    <property type="match status" value="1"/>
</dbReference>
<keyword evidence="2" id="KW-0315">Glutamine amidotransferase</keyword>
<dbReference type="PANTHER" id="PTHR42695">
    <property type="entry name" value="GLUTAMINE AMIDOTRANSFERASE YLR126C-RELATED"/>
    <property type="match status" value="1"/>
</dbReference>
<evidence type="ECO:0000313" key="3">
    <source>
        <dbReference type="Proteomes" id="UP000001508"/>
    </source>
</evidence>
<dbReference type="Gene3D" id="3.40.50.880">
    <property type="match status" value="1"/>
</dbReference>
<organism evidence="2 3">
    <name type="scientific">Desulfurivibrio alkaliphilus (strain DSM 19089 / UNIQEM U267 / AHT2)</name>
    <dbReference type="NCBI Taxonomy" id="589865"/>
    <lineage>
        <taxon>Bacteria</taxon>
        <taxon>Pseudomonadati</taxon>
        <taxon>Thermodesulfobacteriota</taxon>
        <taxon>Desulfobulbia</taxon>
        <taxon>Desulfobulbales</taxon>
        <taxon>Desulfobulbaceae</taxon>
        <taxon>Desulfurivibrio</taxon>
    </lineage>
</organism>
<dbReference type="CDD" id="cd01741">
    <property type="entry name" value="GATase1_1"/>
    <property type="match status" value="1"/>
</dbReference>
<keyword evidence="3" id="KW-1185">Reference proteome</keyword>
<dbReference type="EMBL" id="CP001940">
    <property type="protein sequence ID" value="ADH84842.1"/>
    <property type="molecule type" value="Genomic_DNA"/>
</dbReference>
<dbReference type="InterPro" id="IPR017926">
    <property type="entry name" value="GATASE"/>
</dbReference>
<name>D6Z5W0_DESAT</name>
<dbReference type="Proteomes" id="UP000001508">
    <property type="component" value="Chromosome"/>
</dbReference>
<dbReference type="SUPFAM" id="SSF52317">
    <property type="entry name" value="Class I glutamine amidotransferase-like"/>
    <property type="match status" value="1"/>
</dbReference>
<dbReference type="AlphaFoldDB" id="D6Z5W0"/>
<dbReference type="STRING" id="589865.DaAHT2_0129"/>
<accession>D6Z5W0</accession>
<dbReference type="InterPro" id="IPR029062">
    <property type="entry name" value="Class_I_gatase-like"/>
</dbReference>
<dbReference type="GO" id="GO:0005829">
    <property type="term" value="C:cytosol"/>
    <property type="evidence" value="ECO:0007669"/>
    <property type="project" value="TreeGrafter"/>
</dbReference>
<dbReference type="PROSITE" id="PS51273">
    <property type="entry name" value="GATASE_TYPE_1"/>
    <property type="match status" value="1"/>
</dbReference>
<protein>
    <submittedName>
        <fullName evidence="2">Glutamine amidotransferase class-I</fullName>
    </submittedName>
</protein>
<evidence type="ECO:0000313" key="2">
    <source>
        <dbReference type="EMBL" id="ADH84842.1"/>
    </source>
</evidence>
<proteinExistence type="predicted"/>
<keyword evidence="2" id="KW-0808">Transferase</keyword>
<dbReference type="RefSeq" id="WP_013162373.1">
    <property type="nucleotide sequence ID" value="NC_014216.1"/>
</dbReference>
<dbReference type="InterPro" id="IPR044992">
    <property type="entry name" value="ChyE-like"/>
</dbReference>
<dbReference type="eggNOG" id="COG0518">
    <property type="taxonomic scope" value="Bacteria"/>
</dbReference>
<dbReference type="GO" id="GO:0016740">
    <property type="term" value="F:transferase activity"/>
    <property type="evidence" value="ECO:0007669"/>
    <property type="project" value="UniProtKB-KW"/>
</dbReference>
<dbReference type="Pfam" id="PF00117">
    <property type="entry name" value="GATase"/>
    <property type="match status" value="1"/>
</dbReference>
<dbReference type="InParanoid" id="D6Z5W0"/>
<sequence length="239" mass="26736">MNFLVLQHAPWEGPGQFLLAAARKLKIRLQVTRVWQEAIPDPLNFDALLILGGGANVDQEKQFPYLREEKEVIRRVVAADLPCLGICLGHQLLAEALGARVGPNFCSSVGFVEGYLTSHGRQHPAFAGMKSPLPLFKWHGYTVLEPLPGHLQVLMTSDHCQVEALSVAGRPHLLGLQSDNHAADPRDVGLWLEQDRQWLASLRDQRVDPSWVLAQSRRYRAAIAADFQRLLGNYLRMLV</sequence>
<gene>
    <name evidence="2" type="ordered locus">DaAHT2_0129</name>
</gene>
<feature type="domain" description="Glutamine amidotransferase" evidence="1">
    <location>
        <begin position="19"/>
        <end position="177"/>
    </location>
</feature>
<dbReference type="KEGG" id="dak:DaAHT2_0129"/>
<evidence type="ECO:0000259" key="1">
    <source>
        <dbReference type="Pfam" id="PF00117"/>
    </source>
</evidence>